<comment type="catalytic activity">
    <reaction evidence="5 6">
        <text>holo-[ACP] + malonyl-CoA = malonyl-[ACP] + CoA</text>
        <dbReference type="Rhea" id="RHEA:41792"/>
        <dbReference type="Rhea" id="RHEA-COMP:9623"/>
        <dbReference type="Rhea" id="RHEA-COMP:9685"/>
        <dbReference type="ChEBI" id="CHEBI:57287"/>
        <dbReference type="ChEBI" id="CHEBI:57384"/>
        <dbReference type="ChEBI" id="CHEBI:64479"/>
        <dbReference type="ChEBI" id="CHEBI:78449"/>
        <dbReference type="EC" id="2.3.1.39"/>
    </reaction>
</comment>
<dbReference type="InterPro" id="IPR014043">
    <property type="entry name" value="Acyl_transferase_dom"/>
</dbReference>
<comment type="similarity">
    <text evidence="6">Belongs to the fabD family.</text>
</comment>
<proteinExistence type="inferred from homology"/>
<reference evidence="9 10" key="1">
    <citation type="journal article" date="2010" name="Stand. Genomic Sci.">
        <title>Complete genome sequence of Haliangium ochraceum type strain (SMP-2).</title>
        <authorList>
            <consortium name="US DOE Joint Genome Institute (JGI-PGF)"/>
            <person name="Ivanova N."/>
            <person name="Daum C."/>
            <person name="Lang E."/>
            <person name="Abt B."/>
            <person name="Kopitz M."/>
            <person name="Saunders E."/>
            <person name="Lapidus A."/>
            <person name="Lucas S."/>
            <person name="Glavina Del Rio T."/>
            <person name="Nolan M."/>
            <person name="Tice H."/>
            <person name="Copeland A."/>
            <person name="Cheng J.F."/>
            <person name="Chen F."/>
            <person name="Bruce D."/>
            <person name="Goodwin L."/>
            <person name="Pitluck S."/>
            <person name="Mavromatis K."/>
            <person name="Pati A."/>
            <person name="Mikhailova N."/>
            <person name="Chen A."/>
            <person name="Palaniappan K."/>
            <person name="Land M."/>
            <person name="Hauser L."/>
            <person name="Chang Y.J."/>
            <person name="Jeffries C.D."/>
            <person name="Detter J.C."/>
            <person name="Brettin T."/>
            <person name="Rohde M."/>
            <person name="Goker M."/>
            <person name="Bristow J."/>
            <person name="Markowitz V."/>
            <person name="Eisen J.A."/>
            <person name="Hugenholtz P."/>
            <person name="Kyrpides N.C."/>
            <person name="Klenk H.P."/>
        </authorList>
    </citation>
    <scope>NUCLEOTIDE SEQUENCE [LARGE SCALE GENOMIC DNA]</scope>
    <source>
        <strain evidence="10">DSM 14365 / CIP 107738 / JCM 11303 / AJ 13395 / SMP-2</strain>
    </source>
</reference>
<dbReference type="SMART" id="SM00827">
    <property type="entry name" value="PKS_AT"/>
    <property type="match status" value="1"/>
</dbReference>
<dbReference type="FunFam" id="3.30.70.250:FF:000001">
    <property type="entry name" value="Malonyl CoA-acyl carrier protein transacylase"/>
    <property type="match status" value="1"/>
</dbReference>
<evidence type="ECO:0000256" key="5">
    <source>
        <dbReference type="ARBA" id="ARBA00048462"/>
    </source>
</evidence>
<dbReference type="InterPro" id="IPR004410">
    <property type="entry name" value="Malonyl_CoA-ACP_transAc_FabD"/>
</dbReference>
<evidence type="ECO:0000256" key="2">
    <source>
        <dbReference type="ARBA" id="ARBA00018953"/>
    </source>
</evidence>
<dbReference type="OrthoDB" id="9808564at2"/>
<dbReference type="STRING" id="502025.Hoch_5652"/>
<dbReference type="eggNOG" id="COG0331">
    <property type="taxonomic scope" value="Bacteria"/>
</dbReference>
<dbReference type="KEGG" id="hoh:Hoch_5652"/>
<organism evidence="9 10">
    <name type="scientific">Haliangium ochraceum (strain DSM 14365 / JCM 11303 / SMP-2)</name>
    <dbReference type="NCBI Taxonomy" id="502025"/>
    <lineage>
        <taxon>Bacteria</taxon>
        <taxon>Pseudomonadati</taxon>
        <taxon>Myxococcota</taxon>
        <taxon>Polyangia</taxon>
        <taxon>Haliangiales</taxon>
        <taxon>Kofleriaceae</taxon>
        <taxon>Haliangium</taxon>
    </lineage>
</organism>
<dbReference type="InterPro" id="IPR001227">
    <property type="entry name" value="Ac_transferase_dom_sf"/>
</dbReference>
<dbReference type="Pfam" id="PF00698">
    <property type="entry name" value="Acyl_transf_1"/>
    <property type="match status" value="1"/>
</dbReference>
<dbReference type="NCBIfam" id="TIGR00128">
    <property type="entry name" value="fabD"/>
    <property type="match status" value="1"/>
</dbReference>
<evidence type="ECO:0000256" key="4">
    <source>
        <dbReference type="ARBA" id="ARBA00023315"/>
    </source>
</evidence>
<evidence type="ECO:0000256" key="7">
    <source>
        <dbReference type="PIRSR" id="PIRSR000446-1"/>
    </source>
</evidence>
<evidence type="ECO:0000256" key="3">
    <source>
        <dbReference type="ARBA" id="ARBA00022679"/>
    </source>
</evidence>
<dbReference type="RefSeq" id="WP_012830721.1">
    <property type="nucleotide sequence ID" value="NC_013440.1"/>
</dbReference>
<name>D0LGA4_HALO1</name>
<evidence type="ECO:0000256" key="1">
    <source>
        <dbReference type="ARBA" id="ARBA00013258"/>
    </source>
</evidence>
<keyword evidence="3 6" id="KW-0808">Transferase</keyword>
<evidence type="ECO:0000259" key="8">
    <source>
        <dbReference type="SMART" id="SM00827"/>
    </source>
</evidence>
<feature type="active site" evidence="7">
    <location>
        <position position="204"/>
    </location>
</feature>
<dbReference type="InterPro" id="IPR050858">
    <property type="entry name" value="Mal-CoA-ACP_Trans/PKS_FabD"/>
</dbReference>
<dbReference type="PIRSF" id="PIRSF000446">
    <property type="entry name" value="Mct"/>
    <property type="match status" value="1"/>
</dbReference>
<feature type="active site" evidence="7">
    <location>
        <position position="95"/>
    </location>
</feature>
<dbReference type="Proteomes" id="UP000001880">
    <property type="component" value="Chromosome"/>
</dbReference>
<evidence type="ECO:0000313" key="9">
    <source>
        <dbReference type="EMBL" id="ACY18129.1"/>
    </source>
</evidence>
<dbReference type="GO" id="GO:0005829">
    <property type="term" value="C:cytosol"/>
    <property type="evidence" value="ECO:0007669"/>
    <property type="project" value="TreeGrafter"/>
</dbReference>
<dbReference type="Gene3D" id="3.40.366.10">
    <property type="entry name" value="Malonyl-Coenzyme A Acyl Carrier Protein, domain 2"/>
    <property type="match status" value="1"/>
</dbReference>
<dbReference type="Gene3D" id="3.30.70.250">
    <property type="entry name" value="Malonyl-CoA ACP transacylase, ACP-binding"/>
    <property type="match status" value="1"/>
</dbReference>
<evidence type="ECO:0000256" key="6">
    <source>
        <dbReference type="PIRNR" id="PIRNR000446"/>
    </source>
</evidence>
<dbReference type="EC" id="2.3.1.39" evidence="1 6"/>
<dbReference type="GO" id="GO:0006633">
    <property type="term" value="P:fatty acid biosynthetic process"/>
    <property type="evidence" value="ECO:0007669"/>
    <property type="project" value="TreeGrafter"/>
</dbReference>
<dbReference type="EMBL" id="CP001804">
    <property type="protein sequence ID" value="ACY18129.1"/>
    <property type="molecule type" value="Genomic_DNA"/>
</dbReference>
<dbReference type="InterPro" id="IPR024925">
    <property type="entry name" value="Malonyl_CoA-ACP_transAc"/>
</dbReference>
<dbReference type="SUPFAM" id="SSF52151">
    <property type="entry name" value="FabD/lysophospholipase-like"/>
    <property type="match status" value="1"/>
</dbReference>
<dbReference type="GO" id="GO:0004314">
    <property type="term" value="F:[acyl-carrier-protein] S-malonyltransferase activity"/>
    <property type="evidence" value="ECO:0007669"/>
    <property type="project" value="UniProtKB-EC"/>
</dbReference>
<dbReference type="InterPro" id="IPR016036">
    <property type="entry name" value="Malonyl_transacylase_ACP-bd"/>
</dbReference>
<dbReference type="InterPro" id="IPR016035">
    <property type="entry name" value="Acyl_Trfase/lysoPLipase"/>
</dbReference>
<keyword evidence="10" id="KW-1185">Reference proteome</keyword>
<sequence length="315" mass="32468">MGTALLFPGQGSQKVGMGKALVDAFPAARAVFDEADEALGFAISEVCFEGPADKLMLTAYSQPAILTQSIAVLRAAQAEGRIAQDGEVVAAMGHSLGEFTALVAAGAFTLSDAVRLVHLRGQAMQDAVPMGEGGMAALLGLDAEAVQALCDEVAEGQVCVPANLNGAGQVVISGHAGAIERAVAAAKGKGAKRAIKLQVSAPFHSPLMQPAAERLAEALDGIAIEPLRVPVISNVEAAPNSDAGRVKELLVAQVTGAVRWEESMHALAAMDVSQGFEFGAGKVLRGLFSRTVKELPVHSLSEPDDIREGSNERGD</sequence>
<gene>
    <name evidence="9" type="ordered locus">Hoch_5652</name>
</gene>
<dbReference type="PANTHER" id="PTHR42681">
    <property type="entry name" value="MALONYL-COA-ACYL CARRIER PROTEIN TRANSACYLASE, MITOCHONDRIAL"/>
    <property type="match status" value="1"/>
</dbReference>
<dbReference type="PANTHER" id="PTHR42681:SF1">
    <property type="entry name" value="MALONYL-COA-ACYL CARRIER PROTEIN TRANSACYLASE, MITOCHONDRIAL"/>
    <property type="match status" value="1"/>
</dbReference>
<protein>
    <recommendedName>
        <fullName evidence="2 6">Malonyl CoA-acyl carrier protein transacylase</fullName>
        <ecNumber evidence="1 6">2.3.1.39</ecNumber>
    </recommendedName>
</protein>
<dbReference type="SUPFAM" id="SSF55048">
    <property type="entry name" value="Probable ACP-binding domain of malonyl-CoA ACP transacylase"/>
    <property type="match status" value="1"/>
</dbReference>
<dbReference type="AlphaFoldDB" id="D0LGA4"/>
<evidence type="ECO:0000313" key="10">
    <source>
        <dbReference type="Proteomes" id="UP000001880"/>
    </source>
</evidence>
<feature type="domain" description="Malonyl-CoA:ACP transacylase (MAT)" evidence="8">
    <location>
        <begin position="6"/>
        <end position="305"/>
    </location>
</feature>
<dbReference type="HOGENOM" id="CLU_030558_0_1_7"/>
<accession>D0LGA4</accession>
<keyword evidence="4 6" id="KW-0012">Acyltransferase</keyword>